<evidence type="ECO:0000313" key="3">
    <source>
        <dbReference type="Proteomes" id="UP000468707"/>
    </source>
</evidence>
<evidence type="ECO:0000313" key="2">
    <source>
        <dbReference type="EMBL" id="NDV42834.1"/>
    </source>
</evidence>
<sequence length="133" mass="14898">MVNEDLISRVQRIIAFYGLTVSAFADKVGVQRSSISHLLSGRNKPSLDFVLKLVQAFPDVNLYWFLKGEGNFPDDSITDGSDAAEQVDMVTESTHTIRTELPLPTNTKNKSEPVKIVLFYQDGTFESFHSKND</sequence>
<gene>
    <name evidence="2" type="ORF">GTK07_05800</name>
</gene>
<accession>A0A6I5KPM0</accession>
<evidence type="ECO:0000259" key="1">
    <source>
        <dbReference type="PROSITE" id="PS50943"/>
    </source>
</evidence>
<proteinExistence type="predicted"/>
<dbReference type="CDD" id="cd00093">
    <property type="entry name" value="HTH_XRE"/>
    <property type="match status" value="1"/>
</dbReference>
<dbReference type="InterPro" id="IPR001387">
    <property type="entry name" value="Cro/C1-type_HTH"/>
</dbReference>
<dbReference type="Proteomes" id="UP000468707">
    <property type="component" value="Unassembled WGS sequence"/>
</dbReference>
<dbReference type="PROSITE" id="PS50943">
    <property type="entry name" value="HTH_CROC1"/>
    <property type="match status" value="1"/>
</dbReference>
<dbReference type="InterPro" id="IPR010982">
    <property type="entry name" value="Lambda_DNA-bd_dom_sf"/>
</dbReference>
<dbReference type="SUPFAM" id="SSF47413">
    <property type="entry name" value="lambda repressor-like DNA-binding domains"/>
    <property type="match status" value="1"/>
</dbReference>
<keyword evidence="3" id="KW-1185">Reference proteome</keyword>
<name>A0A6I5KPM0_9FLAO</name>
<comment type="caution">
    <text evidence="2">The sequence shown here is derived from an EMBL/GenBank/DDBJ whole genome shotgun (WGS) entry which is preliminary data.</text>
</comment>
<dbReference type="AlphaFoldDB" id="A0A6I5KPM0"/>
<dbReference type="GO" id="GO:0003677">
    <property type="term" value="F:DNA binding"/>
    <property type="evidence" value="ECO:0007669"/>
    <property type="project" value="InterPro"/>
</dbReference>
<feature type="domain" description="HTH cro/C1-type" evidence="1">
    <location>
        <begin position="18"/>
        <end position="65"/>
    </location>
</feature>
<dbReference type="Gene3D" id="1.10.260.40">
    <property type="entry name" value="lambda repressor-like DNA-binding domains"/>
    <property type="match status" value="1"/>
</dbReference>
<dbReference type="SMART" id="SM00530">
    <property type="entry name" value="HTH_XRE"/>
    <property type="match status" value="1"/>
</dbReference>
<reference evidence="2 3" key="1">
    <citation type="submission" date="2020-01" db="EMBL/GenBank/DDBJ databases">
        <title>Muricauda sediminis sp.nov. 40Bstr401.</title>
        <authorList>
            <person name="Xue Z."/>
            <person name="Zhu S."/>
            <person name="Ren N."/>
            <person name="Chen T."/>
            <person name="Chen X."/>
            <person name="Chen J."/>
            <person name="Yang J."/>
        </authorList>
    </citation>
    <scope>NUCLEOTIDE SEQUENCE [LARGE SCALE GENOMIC DNA]</scope>
    <source>
        <strain evidence="2 3">40Bstr401</strain>
    </source>
</reference>
<protein>
    <submittedName>
        <fullName evidence="2">Helix-turn-helix domain-containing protein</fullName>
    </submittedName>
</protein>
<dbReference type="Pfam" id="PF01381">
    <property type="entry name" value="HTH_3"/>
    <property type="match status" value="1"/>
</dbReference>
<dbReference type="EMBL" id="JAAAMI010000002">
    <property type="protein sequence ID" value="NDV42834.1"/>
    <property type="molecule type" value="Genomic_DNA"/>
</dbReference>
<organism evidence="2 3">
    <name type="scientific">Flagellimonas sediminis</name>
    <dbReference type="NCBI Taxonomy" id="2696468"/>
    <lineage>
        <taxon>Bacteria</taxon>
        <taxon>Pseudomonadati</taxon>
        <taxon>Bacteroidota</taxon>
        <taxon>Flavobacteriia</taxon>
        <taxon>Flavobacteriales</taxon>
        <taxon>Flavobacteriaceae</taxon>
        <taxon>Flagellimonas</taxon>
    </lineage>
</organism>